<feature type="transmembrane region" description="Helical" evidence="7">
    <location>
        <begin position="106"/>
        <end position="127"/>
    </location>
</feature>
<evidence type="ECO:0000256" key="4">
    <source>
        <dbReference type="ARBA" id="ARBA00022692"/>
    </source>
</evidence>
<evidence type="ECO:0000256" key="3">
    <source>
        <dbReference type="ARBA" id="ARBA00022475"/>
    </source>
</evidence>
<feature type="transmembrane region" description="Helical" evidence="7">
    <location>
        <begin position="320"/>
        <end position="339"/>
    </location>
</feature>
<gene>
    <name evidence="8" type="ORF">FLK61_27485</name>
</gene>
<evidence type="ECO:0000256" key="1">
    <source>
        <dbReference type="ARBA" id="ARBA00004651"/>
    </source>
</evidence>
<evidence type="ECO:0000313" key="8">
    <source>
        <dbReference type="EMBL" id="QKS70498.1"/>
    </source>
</evidence>
<keyword evidence="5 7" id="KW-1133">Transmembrane helix</keyword>
<proteinExistence type="predicted"/>
<evidence type="ECO:0000313" key="9">
    <source>
        <dbReference type="Proteomes" id="UP000318138"/>
    </source>
</evidence>
<feature type="transmembrane region" description="Helical" evidence="7">
    <location>
        <begin position="79"/>
        <end position="100"/>
    </location>
</feature>
<keyword evidence="2" id="KW-0813">Transport</keyword>
<dbReference type="InterPro" id="IPR011701">
    <property type="entry name" value="MFS"/>
</dbReference>
<dbReference type="PANTHER" id="PTHR43266">
    <property type="entry name" value="MACROLIDE-EFFLUX PROTEIN"/>
    <property type="match status" value="1"/>
</dbReference>
<protein>
    <submittedName>
        <fullName evidence="8">MFS transporter</fullName>
    </submittedName>
</protein>
<feature type="transmembrane region" description="Helical" evidence="7">
    <location>
        <begin position="148"/>
        <end position="168"/>
    </location>
</feature>
<dbReference type="GO" id="GO:0022857">
    <property type="term" value="F:transmembrane transporter activity"/>
    <property type="evidence" value="ECO:0007669"/>
    <property type="project" value="InterPro"/>
</dbReference>
<feature type="transmembrane region" description="Helical" evidence="7">
    <location>
        <begin position="12"/>
        <end position="32"/>
    </location>
</feature>
<dbReference type="AlphaFoldDB" id="A0A859FCD5"/>
<dbReference type="Proteomes" id="UP000318138">
    <property type="component" value="Chromosome"/>
</dbReference>
<keyword evidence="9" id="KW-1185">Reference proteome</keyword>
<dbReference type="CDD" id="cd06173">
    <property type="entry name" value="MFS_MefA_like"/>
    <property type="match status" value="1"/>
</dbReference>
<evidence type="ECO:0000256" key="5">
    <source>
        <dbReference type="ARBA" id="ARBA00022989"/>
    </source>
</evidence>
<dbReference type="SUPFAM" id="SSF103473">
    <property type="entry name" value="MFS general substrate transporter"/>
    <property type="match status" value="1"/>
</dbReference>
<evidence type="ECO:0000256" key="7">
    <source>
        <dbReference type="SAM" id="Phobius"/>
    </source>
</evidence>
<feature type="transmembrane region" description="Helical" evidence="7">
    <location>
        <begin position="387"/>
        <end position="406"/>
    </location>
</feature>
<feature type="transmembrane region" description="Helical" evidence="7">
    <location>
        <begin position="174"/>
        <end position="197"/>
    </location>
</feature>
<keyword evidence="4 7" id="KW-0812">Transmembrane</keyword>
<comment type="subcellular location">
    <subcellularLocation>
        <location evidence="1">Cell membrane</location>
        <topology evidence="1">Multi-pass membrane protein</topology>
    </subcellularLocation>
</comment>
<dbReference type="PANTHER" id="PTHR43266:SF9">
    <property type="entry name" value="PERMEASE, MAJOR FACILITATOR SUPERFAMILY-RELATED"/>
    <property type="match status" value="1"/>
</dbReference>
<dbReference type="GO" id="GO:0005886">
    <property type="term" value="C:plasma membrane"/>
    <property type="evidence" value="ECO:0007669"/>
    <property type="project" value="UniProtKB-SubCell"/>
</dbReference>
<evidence type="ECO:0000256" key="6">
    <source>
        <dbReference type="ARBA" id="ARBA00023136"/>
    </source>
</evidence>
<organism evidence="8 9">
    <name type="scientific">Paenalkalicoccus suaedae</name>
    <dbReference type="NCBI Taxonomy" id="2592382"/>
    <lineage>
        <taxon>Bacteria</taxon>
        <taxon>Bacillati</taxon>
        <taxon>Bacillota</taxon>
        <taxon>Bacilli</taxon>
        <taxon>Bacillales</taxon>
        <taxon>Bacillaceae</taxon>
        <taxon>Paenalkalicoccus</taxon>
    </lineage>
</organism>
<reference evidence="9" key="1">
    <citation type="submission" date="2019-07" db="EMBL/GenBank/DDBJ databases">
        <title>Bacillus alkalisoli sp. nov. isolated from saline soil.</title>
        <authorList>
            <person name="Sun J.-Q."/>
            <person name="Xu L."/>
        </authorList>
    </citation>
    <scope>NUCLEOTIDE SEQUENCE [LARGE SCALE GENOMIC DNA]</scope>
    <source>
        <strain evidence="9">M4U3P1</strain>
    </source>
</reference>
<feature type="transmembrane region" description="Helical" evidence="7">
    <location>
        <begin position="359"/>
        <end position="381"/>
    </location>
</feature>
<dbReference type="RefSeq" id="WP_176008535.1">
    <property type="nucleotide sequence ID" value="NZ_CP041372.2"/>
</dbReference>
<feature type="transmembrane region" description="Helical" evidence="7">
    <location>
        <begin position="263"/>
        <end position="282"/>
    </location>
</feature>
<dbReference type="Pfam" id="PF07690">
    <property type="entry name" value="MFS_1"/>
    <property type="match status" value="1"/>
</dbReference>
<dbReference type="EMBL" id="CP041372">
    <property type="protein sequence ID" value="QKS70498.1"/>
    <property type="molecule type" value="Genomic_DNA"/>
</dbReference>
<name>A0A859FCD5_9BACI</name>
<keyword evidence="6 7" id="KW-0472">Membrane</keyword>
<evidence type="ECO:0000256" key="2">
    <source>
        <dbReference type="ARBA" id="ARBA00022448"/>
    </source>
</evidence>
<dbReference type="Gene3D" id="1.20.1250.20">
    <property type="entry name" value="MFS general substrate transporter like domains"/>
    <property type="match status" value="1"/>
</dbReference>
<feature type="transmembrane region" description="Helical" evidence="7">
    <location>
        <begin position="226"/>
        <end position="251"/>
    </location>
</feature>
<feature type="transmembrane region" description="Helical" evidence="7">
    <location>
        <begin position="294"/>
        <end position="314"/>
    </location>
</feature>
<dbReference type="KEGG" id="psua:FLK61_27485"/>
<dbReference type="InterPro" id="IPR036259">
    <property type="entry name" value="MFS_trans_sf"/>
</dbReference>
<accession>A0A859FCD5</accession>
<sequence length="430" mass="47351">MDHAQKLKQATYHLYTFMISKMISSFGAQVYAFAMSFYILQVTGSATSFAMNLVCSIVPRTIAGPIAGVVADRYPKKRIVITAQILMTVTIAVLLLIVLTQGLSLTAIYMTTAILATASSFSSIAFTSSITGLIDQERIQKATSLNQISISFAAIASPAVGGLLYGTVSIPTILLLYIVASSIAVLLESTMQFTLFTKENTDETPSKESAWESFKSGIRYVGQRSVMMTMISISLIVNFFIGAFEIGYSYILIDTLQVESTHFGVTQGAFSLGMLVLSIYFVKRQEVQFPLLFVKWGIVALGFIIAGISLPLFISMSYTFMIVYFILIQLAMGATIMIINTPLQVMLQKTIQDEFKGRVFSVLETCAMALVPLSMIIYGYLYDRFPSEQILLISVCMLVGAVLYLGRASVIKRVHPELRAKTKLREKEAV</sequence>
<keyword evidence="3" id="KW-1003">Cell membrane</keyword>